<dbReference type="AlphaFoldDB" id="A0A4R2RP56"/>
<name>A0A4R2RP56_9FIRM</name>
<organism evidence="12 13">
    <name type="scientific">Heliophilum fasciatum</name>
    <dbReference type="NCBI Taxonomy" id="35700"/>
    <lineage>
        <taxon>Bacteria</taxon>
        <taxon>Bacillati</taxon>
        <taxon>Bacillota</taxon>
        <taxon>Clostridia</taxon>
        <taxon>Eubacteriales</taxon>
        <taxon>Heliobacteriaceae</taxon>
        <taxon>Heliophilum</taxon>
    </lineage>
</organism>
<evidence type="ECO:0000313" key="12">
    <source>
        <dbReference type="EMBL" id="TCP64489.1"/>
    </source>
</evidence>
<keyword evidence="11" id="KW-0175">Coiled coil</keyword>
<dbReference type="GO" id="GO:0009288">
    <property type="term" value="C:bacterial-type flagellum"/>
    <property type="evidence" value="ECO:0007669"/>
    <property type="project" value="InterPro"/>
</dbReference>
<dbReference type="NCBIfam" id="TIGR02473">
    <property type="entry name" value="flagell_FliJ"/>
    <property type="match status" value="1"/>
</dbReference>
<dbReference type="Gene3D" id="1.10.287.1700">
    <property type="match status" value="1"/>
</dbReference>
<dbReference type="Proteomes" id="UP000294813">
    <property type="component" value="Unassembled WGS sequence"/>
</dbReference>
<dbReference type="EMBL" id="SLXT01000009">
    <property type="protein sequence ID" value="TCP64489.1"/>
    <property type="molecule type" value="Genomic_DNA"/>
</dbReference>
<dbReference type="GO" id="GO:0006935">
    <property type="term" value="P:chemotaxis"/>
    <property type="evidence" value="ECO:0007669"/>
    <property type="project" value="UniProtKB-KW"/>
</dbReference>
<dbReference type="OrthoDB" id="1727315at2"/>
<comment type="caution">
    <text evidence="12">The sequence shown here is derived from an EMBL/GenBank/DDBJ whole genome shotgun (WGS) entry which is preliminary data.</text>
</comment>
<keyword evidence="6" id="KW-0145">Chemotaxis</keyword>
<dbReference type="RefSeq" id="WP_131918960.1">
    <property type="nucleotide sequence ID" value="NZ_JAOQNU010000009.1"/>
</dbReference>
<evidence type="ECO:0000256" key="7">
    <source>
        <dbReference type="ARBA" id="ARBA00022795"/>
    </source>
</evidence>
<comment type="subcellular location">
    <subcellularLocation>
        <location evidence="1">Cell membrane</location>
        <topology evidence="1">Peripheral membrane protein</topology>
        <orientation evidence="1">Cytoplasmic side</orientation>
    </subcellularLocation>
</comment>
<protein>
    <recommendedName>
        <fullName evidence="3">Flagellar FliJ protein</fullName>
    </recommendedName>
</protein>
<proteinExistence type="inferred from homology"/>
<keyword evidence="4" id="KW-0813">Transport</keyword>
<evidence type="ECO:0000256" key="9">
    <source>
        <dbReference type="ARBA" id="ARBA00023136"/>
    </source>
</evidence>
<keyword evidence="5" id="KW-1003">Cell membrane</keyword>
<keyword evidence="7" id="KW-1005">Bacterial flagellum biogenesis</keyword>
<keyword evidence="12" id="KW-0282">Flagellum</keyword>
<evidence type="ECO:0000256" key="11">
    <source>
        <dbReference type="SAM" id="Coils"/>
    </source>
</evidence>
<keyword evidence="10" id="KW-1006">Bacterial flagellum protein export</keyword>
<dbReference type="InterPro" id="IPR012823">
    <property type="entry name" value="Flagell_FliJ"/>
</dbReference>
<keyword evidence="8" id="KW-0653">Protein transport</keyword>
<feature type="coiled-coil region" evidence="11">
    <location>
        <begin position="78"/>
        <end position="115"/>
    </location>
</feature>
<evidence type="ECO:0000256" key="4">
    <source>
        <dbReference type="ARBA" id="ARBA00022448"/>
    </source>
</evidence>
<keyword evidence="13" id="KW-1185">Reference proteome</keyword>
<dbReference type="Pfam" id="PF02050">
    <property type="entry name" value="FliJ"/>
    <property type="match status" value="1"/>
</dbReference>
<dbReference type="GO" id="GO:0015031">
    <property type="term" value="P:protein transport"/>
    <property type="evidence" value="ECO:0007669"/>
    <property type="project" value="UniProtKB-KW"/>
</dbReference>
<evidence type="ECO:0000256" key="5">
    <source>
        <dbReference type="ARBA" id="ARBA00022475"/>
    </source>
</evidence>
<sequence length="149" mass="18315">MKRFQFRLQTALMVKTHQEEMVKREMQVQQQALEQQETLLAEIRQHMDSAMQNVRNRSAVNIDVQERMMFVRYWQRMQAQEQRQLRQVDQEKQKLEAVRQRLIAAMQERKVLEKLREKHLTEYKKQMLEEEQIYLDELATMRHGRAELE</sequence>
<evidence type="ECO:0000256" key="6">
    <source>
        <dbReference type="ARBA" id="ARBA00022500"/>
    </source>
</evidence>
<keyword evidence="9" id="KW-0472">Membrane</keyword>
<dbReference type="InterPro" id="IPR053716">
    <property type="entry name" value="Flag_assembly_chemotaxis_eff"/>
</dbReference>
<feature type="coiled-coil region" evidence="11">
    <location>
        <begin position="26"/>
        <end position="53"/>
    </location>
</feature>
<evidence type="ECO:0000256" key="3">
    <source>
        <dbReference type="ARBA" id="ARBA00020392"/>
    </source>
</evidence>
<dbReference type="GO" id="GO:0044781">
    <property type="term" value="P:bacterial-type flagellum organization"/>
    <property type="evidence" value="ECO:0007669"/>
    <property type="project" value="UniProtKB-KW"/>
</dbReference>
<dbReference type="GO" id="GO:0005886">
    <property type="term" value="C:plasma membrane"/>
    <property type="evidence" value="ECO:0007669"/>
    <property type="project" value="UniProtKB-SubCell"/>
</dbReference>
<evidence type="ECO:0000256" key="1">
    <source>
        <dbReference type="ARBA" id="ARBA00004413"/>
    </source>
</evidence>
<evidence type="ECO:0000256" key="8">
    <source>
        <dbReference type="ARBA" id="ARBA00022927"/>
    </source>
</evidence>
<reference evidence="12 13" key="1">
    <citation type="submission" date="2019-03" db="EMBL/GenBank/DDBJ databases">
        <title>Genomic Encyclopedia of Type Strains, Phase IV (KMG-IV): sequencing the most valuable type-strain genomes for metagenomic binning, comparative biology and taxonomic classification.</title>
        <authorList>
            <person name="Goeker M."/>
        </authorList>
    </citation>
    <scope>NUCLEOTIDE SEQUENCE [LARGE SCALE GENOMIC DNA]</scope>
    <source>
        <strain evidence="12 13">DSM 11170</strain>
    </source>
</reference>
<keyword evidence="12" id="KW-0969">Cilium</keyword>
<comment type="similarity">
    <text evidence="2">Belongs to the FliJ family.</text>
</comment>
<keyword evidence="12" id="KW-0966">Cell projection</keyword>
<evidence type="ECO:0000256" key="10">
    <source>
        <dbReference type="ARBA" id="ARBA00023225"/>
    </source>
</evidence>
<evidence type="ECO:0000256" key="2">
    <source>
        <dbReference type="ARBA" id="ARBA00010004"/>
    </source>
</evidence>
<evidence type="ECO:0000313" key="13">
    <source>
        <dbReference type="Proteomes" id="UP000294813"/>
    </source>
</evidence>
<gene>
    <name evidence="12" type="ORF">EDD73_10930</name>
</gene>
<accession>A0A4R2RP56</accession>
<dbReference type="GO" id="GO:0071973">
    <property type="term" value="P:bacterial-type flagellum-dependent cell motility"/>
    <property type="evidence" value="ECO:0007669"/>
    <property type="project" value="InterPro"/>
</dbReference>